<evidence type="ECO:0000313" key="12">
    <source>
        <dbReference type="EMBL" id="AGO86811.1"/>
    </source>
</evidence>
<evidence type="ECO:0000313" key="10">
    <source>
        <dbReference type="EMBL" id="AGO86809.1"/>
    </source>
</evidence>
<dbReference type="InterPro" id="IPR006141">
    <property type="entry name" value="Intein_N"/>
</dbReference>
<dbReference type="EMBL" id="KC989753">
    <property type="protein sequence ID" value="AGO86804.1"/>
    <property type="molecule type" value="Genomic_DNA"/>
</dbReference>
<dbReference type="EMBL" id="KC989758">
    <property type="protein sequence ID" value="AGO86809.1"/>
    <property type="molecule type" value="Genomic_DNA"/>
</dbReference>
<evidence type="ECO:0000313" key="4">
    <source>
        <dbReference type="EMBL" id="AGO86803.1"/>
    </source>
</evidence>
<dbReference type="EMBL" id="KC989755">
    <property type="protein sequence ID" value="AGO86806.1"/>
    <property type="molecule type" value="Genomic_DNA"/>
</dbReference>
<evidence type="ECO:0000313" key="6">
    <source>
        <dbReference type="EMBL" id="AGO86805.1"/>
    </source>
</evidence>
<dbReference type="EMBL" id="KC989751">
    <property type="protein sequence ID" value="AGO86802.1"/>
    <property type="molecule type" value="Genomic_DNA"/>
</dbReference>
<evidence type="ECO:0000313" key="13">
    <source>
        <dbReference type="EMBL" id="AGO86812.1"/>
    </source>
</evidence>
<dbReference type="EMBL" id="KC989761">
    <property type="protein sequence ID" value="AGO86812.1"/>
    <property type="molecule type" value="Genomic_DNA"/>
</dbReference>
<organism evidence="8">
    <name type="scientific">Candida orthopsilosis</name>
    <dbReference type="NCBI Taxonomy" id="273371"/>
    <lineage>
        <taxon>Eukaryota</taxon>
        <taxon>Fungi</taxon>
        <taxon>Dikarya</taxon>
        <taxon>Ascomycota</taxon>
        <taxon>Saccharomycotina</taxon>
        <taxon>Pichiomycetes</taxon>
        <taxon>Debaryomycetaceae</taxon>
        <taxon>Candida/Lodderomyces clade</taxon>
        <taxon>Candida</taxon>
    </lineage>
</organism>
<dbReference type="PROSITE" id="PS50817">
    <property type="entry name" value="INTEIN_N_TER"/>
    <property type="match status" value="1"/>
</dbReference>
<dbReference type="Gene3D" id="2.170.16.10">
    <property type="entry name" value="Hedgehog/Intein (Hint) domain"/>
    <property type="match status" value="1"/>
</dbReference>
<evidence type="ECO:0000313" key="11">
    <source>
        <dbReference type="EMBL" id="AGO86810.1"/>
    </source>
</evidence>
<dbReference type="SUPFAM" id="SSF51294">
    <property type="entry name" value="Hedgehog/intein (Hint) domain"/>
    <property type="match status" value="1"/>
</dbReference>
<reference evidence="8" key="1">
    <citation type="journal article" date="2013" name="J. Clin. Microbiol.">
        <title>Analysis of Inteins in the Candida parapsilosis Complex for Simple and Accurate Species Identification.</title>
        <authorList>
            <person name="Prandini T.H."/>
            <person name="Theodoro R.C."/>
            <person name="Bruder-Nascimento A.C."/>
            <person name="Scheel C.M."/>
            <person name="Bagagli E."/>
        </authorList>
    </citation>
    <scope>NUCLEOTIDE SEQUENCE</scope>
    <source>
        <strain evidence="2">AC-69</strain>
        <strain evidence="4">CDC CAS 08 0320</strain>
        <strain evidence="11">CDC-B-8323</strain>
        <strain evidence="12">CDC-B-8385</strain>
        <strain evidence="13">CDC-B-8387</strain>
        <strain evidence="3">CDC-CAS-08-0282</strain>
        <strain evidence="5">CDC-CAS-08-0498</strain>
        <strain evidence="6">CDC-CAS-08-0504</strain>
        <strain evidence="7">CDC-CAS-09-0748</strain>
        <strain evidence="8">CDC-CAS-09-0831</strain>
        <strain evidence="9">CDC-CAS-09-1198</strain>
        <strain evidence="10">CDC-CAS-09-1791</strain>
        <strain evidence="1">S-58</strain>
    </source>
</reference>
<dbReference type="InterPro" id="IPR036844">
    <property type="entry name" value="Hint_dom_sf"/>
</dbReference>
<dbReference type="EMBL" id="KC989752">
    <property type="protein sequence ID" value="AGO86803.1"/>
    <property type="molecule type" value="Genomic_DNA"/>
</dbReference>
<dbReference type="GO" id="GO:0004812">
    <property type="term" value="F:aminoacyl-tRNA ligase activity"/>
    <property type="evidence" value="ECO:0007669"/>
    <property type="project" value="UniProtKB-KW"/>
</dbReference>
<dbReference type="EMBL" id="KC989759">
    <property type="protein sequence ID" value="AGO86810.1"/>
    <property type="molecule type" value="Genomic_DNA"/>
</dbReference>
<proteinExistence type="predicted"/>
<reference evidence="8" key="2">
    <citation type="submission" date="2013-04" db="EMBL/GenBank/DDBJ databases">
        <authorList>
            <person name="Prandini T.H.R."/>
            <person name="Theodoro R.C."/>
            <person name="Scheel C.M."/>
            <person name="Bagagli E."/>
        </authorList>
    </citation>
    <scope>NUCLEOTIDE SEQUENCE</scope>
    <source>
        <strain evidence="2">AC-69</strain>
        <strain evidence="4">CDC CAS 08 0320</strain>
        <strain evidence="11">CDC-B-8323</strain>
        <strain evidence="12">CDC-B-8385</strain>
        <strain evidence="13">CDC-B-8387</strain>
        <strain evidence="3">CDC-CAS-08-0282</strain>
        <strain evidence="5">CDC-CAS-08-0498</strain>
        <strain evidence="6">CDC-CAS-08-0504</strain>
        <strain evidence="7">CDC-CAS-09-0748</strain>
        <strain evidence="8">CDC-CAS-09-0831</strain>
        <strain evidence="9">CDC-CAS-09-1198</strain>
        <strain evidence="10">CDC-CAS-09-1791</strain>
        <strain evidence="1">S-58</strain>
    </source>
</reference>
<protein>
    <submittedName>
        <fullName evidence="8">Intein-containing threonyl-tRNA synthetase</fullName>
    </submittedName>
</protein>
<name>S4W1L5_9ASCO</name>
<gene>
    <name evidence="8" type="primary">ThrRS</name>
</gene>
<dbReference type="AlphaFoldDB" id="S4W1L5"/>
<evidence type="ECO:0000313" key="1">
    <source>
        <dbReference type="EMBL" id="AGO86800.1"/>
    </source>
</evidence>
<evidence type="ECO:0000313" key="9">
    <source>
        <dbReference type="EMBL" id="AGO86808.1"/>
    </source>
</evidence>
<dbReference type="EMBL" id="KC989760">
    <property type="protein sequence ID" value="AGO86811.1"/>
    <property type="molecule type" value="Genomic_DNA"/>
</dbReference>
<feature type="non-terminal residue" evidence="8">
    <location>
        <position position="180"/>
    </location>
</feature>
<keyword evidence="8" id="KW-0436">Ligase</keyword>
<dbReference type="GO" id="GO:0016539">
    <property type="term" value="P:intein-mediated protein splicing"/>
    <property type="evidence" value="ECO:0007669"/>
    <property type="project" value="InterPro"/>
</dbReference>
<dbReference type="EMBL" id="KC989757">
    <property type="protein sequence ID" value="AGO86808.1"/>
    <property type="molecule type" value="Genomic_DNA"/>
</dbReference>
<evidence type="ECO:0000313" key="8">
    <source>
        <dbReference type="EMBL" id="AGO86807.1"/>
    </source>
</evidence>
<keyword evidence="8" id="KW-0030">Aminoacyl-tRNA synthetase</keyword>
<sequence length="180" mass="19880">CLSEDMRIQTDKGFLFLSEVESNWKDVNFATYDPESKQIKYSNASNFIVKDSANHKMVEFSNYDIASSEKASGVSLLVTEDHDMYVQQSDDAPFGKVPARELLQKDSNYGFLAVADEPESSSCAFVKTSLNSNTEIKAVGDYYGKVWCVTVPTGLIVAHRVYRDAAGNVVRASKPVVIGN</sequence>
<accession>S4W1L5</accession>
<dbReference type="EMBL" id="KC989749">
    <property type="protein sequence ID" value="AGO86800.1"/>
    <property type="molecule type" value="Genomic_DNA"/>
</dbReference>
<dbReference type="EMBL" id="KC989750">
    <property type="protein sequence ID" value="AGO86801.1"/>
    <property type="molecule type" value="Genomic_DNA"/>
</dbReference>
<dbReference type="EMBL" id="KC989754">
    <property type="protein sequence ID" value="AGO86805.1"/>
    <property type="molecule type" value="Genomic_DNA"/>
</dbReference>
<evidence type="ECO:0000313" key="5">
    <source>
        <dbReference type="EMBL" id="AGO86804.1"/>
    </source>
</evidence>
<evidence type="ECO:0000313" key="2">
    <source>
        <dbReference type="EMBL" id="AGO86801.1"/>
    </source>
</evidence>
<evidence type="ECO:0000313" key="3">
    <source>
        <dbReference type="EMBL" id="AGO86802.1"/>
    </source>
</evidence>
<feature type="non-terminal residue" evidence="8">
    <location>
        <position position="1"/>
    </location>
</feature>
<dbReference type="EMBL" id="KC989756">
    <property type="protein sequence ID" value="AGO86807.1"/>
    <property type="molecule type" value="Genomic_DNA"/>
</dbReference>
<evidence type="ECO:0000313" key="7">
    <source>
        <dbReference type="EMBL" id="AGO86806.1"/>
    </source>
</evidence>